<dbReference type="EMBL" id="QETF01000001">
    <property type="protein sequence ID" value="PWG18454.1"/>
    <property type="molecule type" value="Genomic_DNA"/>
</dbReference>
<dbReference type="InterPro" id="IPR052710">
    <property type="entry name" value="CAAX_protease"/>
</dbReference>
<dbReference type="AlphaFoldDB" id="A0A2V1P9L7"/>
<evidence type="ECO:0000313" key="3">
    <source>
        <dbReference type="EMBL" id="PWG18454.1"/>
    </source>
</evidence>
<protein>
    <recommendedName>
        <fullName evidence="2">CAAX prenyl protease 2/Lysostaphin resistance protein A-like domain-containing protein</fullName>
    </recommendedName>
</protein>
<gene>
    <name evidence="3" type="ORF">DFK10_00565</name>
</gene>
<keyword evidence="4" id="KW-1185">Reference proteome</keyword>
<dbReference type="GO" id="GO:0080120">
    <property type="term" value="P:CAAX-box protein maturation"/>
    <property type="evidence" value="ECO:0007669"/>
    <property type="project" value="UniProtKB-ARBA"/>
</dbReference>
<dbReference type="Pfam" id="PF02517">
    <property type="entry name" value="Rce1-like"/>
    <property type="match status" value="1"/>
</dbReference>
<evidence type="ECO:0000256" key="1">
    <source>
        <dbReference type="SAM" id="Phobius"/>
    </source>
</evidence>
<name>A0A2V1P9L7_9RHOB</name>
<feature type="transmembrane region" description="Helical" evidence="1">
    <location>
        <begin position="138"/>
        <end position="157"/>
    </location>
</feature>
<feature type="transmembrane region" description="Helical" evidence="1">
    <location>
        <begin position="21"/>
        <end position="44"/>
    </location>
</feature>
<feature type="transmembrane region" description="Helical" evidence="1">
    <location>
        <begin position="273"/>
        <end position="293"/>
    </location>
</feature>
<evidence type="ECO:0000259" key="2">
    <source>
        <dbReference type="Pfam" id="PF02517"/>
    </source>
</evidence>
<proteinExistence type="predicted"/>
<dbReference type="Proteomes" id="UP000245293">
    <property type="component" value="Unassembled WGS sequence"/>
</dbReference>
<dbReference type="OrthoDB" id="7171777at2"/>
<feature type="transmembrane region" description="Helical" evidence="1">
    <location>
        <begin position="169"/>
        <end position="190"/>
    </location>
</feature>
<feature type="transmembrane region" description="Helical" evidence="1">
    <location>
        <begin position="64"/>
        <end position="84"/>
    </location>
</feature>
<dbReference type="GO" id="GO:0004175">
    <property type="term" value="F:endopeptidase activity"/>
    <property type="evidence" value="ECO:0007669"/>
    <property type="project" value="UniProtKB-ARBA"/>
</dbReference>
<keyword evidence="1" id="KW-0812">Transmembrane</keyword>
<feature type="transmembrane region" description="Helical" evidence="1">
    <location>
        <begin position="202"/>
        <end position="221"/>
    </location>
</feature>
<reference evidence="4" key="1">
    <citation type="submission" date="2018-05" db="EMBL/GenBank/DDBJ databases">
        <authorList>
            <person name="Du Z."/>
            <person name="Wang X."/>
        </authorList>
    </citation>
    <scope>NUCLEOTIDE SEQUENCE [LARGE SCALE GENOMIC DNA]</scope>
    <source>
        <strain evidence="4">WDS4C29</strain>
    </source>
</reference>
<keyword evidence="1" id="KW-1133">Transmembrane helix</keyword>
<organism evidence="3 4">
    <name type="scientific">Salibaculum griseiflavum</name>
    <dbReference type="NCBI Taxonomy" id="1914409"/>
    <lineage>
        <taxon>Bacteria</taxon>
        <taxon>Pseudomonadati</taxon>
        <taxon>Pseudomonadota</taxon>
        <taxon>Alphaproteobacteria</taxon>
        <taxon>Rhodobacterales</taxon>
        <taxon>Roseobacteraceae</taxon>
        <taxon>Salibaculum</taxon>
    </lineage>
</organism>
<dbReference type="RefSeq" id="WP_109385513.1">
    <property type="nucleotide sequence ID" value="NZ_QETF01000001.1"/>
</dbReference>
<comment type="caution">
    <text evidence="3">The sequence shown here is derived from an EMBL/GenBank/DDBJ whole genome shotgun (WGS) entry which is preliminary data.</text>
</comment>
<evidence type="ECO:0000313" key="4">
    <source>
        <dbReference type="Proteomes" id="UP000245293"/>
    </source>
</evidence>
<dbReference type="InterPro" id="IPR003675">
    <property type="entry name" value="Rce1/LyrA-like_dom"/>
</dbReference>
<feature type="domain" description="CAAX prenyl protease 2/Lysostaphin resistance protein A-like" evidence="2">
    <location>
        <begin position="142"/>
        <end position="239"/>
    </location>
</feature>
<accession>A0A2V1P9L7</accession>
<dbReference type="PANTHER" id="PTHR36435:SF1">
    <property type="entry name" value="CAAX AMINO TERMINAL PROTEASE FAMILY PROTEIN"/>
    <property type="match status" value="1"/>
</dbReference>
<keyword evidence="1" id="KW-0472">Membrane</keyword>
<dbReference type="PANTHER" id="PTHR36435">
    <property type="entry name" value="SLR1288 PROTEIN"/>
    <property type="match status" value="1"/>
</dbReference>
<sequence length="301" mass="33216">MRFDPPYESMERFTSPARPARSLFIVAAVLALVWIGFWGPPWLLLGLGVNRDWLAAFAMGATPAMLFLSLSSFALPIAALAYGLRRFHKRGLASLLGRHPDAPDPFLKTLRNTGLLLVVLTLSGGLVTEFILEIRPLPVWLLILPFALLATLIQVSAEELLFRGYLQQQLGALSARPIVWMVVPSILFALPHALNTVTAADALFYVGWTFFFGIAAADLTARSGTLGPALAMHLSNNLIQFVLFGYKDGPMSGFALILYEWDGAPLTWMQPDYPLASAIFLVISFLTLFLLWLSARLAIRR</sequence>